<organism evidence="3 4">
    <name type="scientific">Halocatena pleomorpha</name>
    <dbReference type="NCBI Taxonomy" id="1785090"/>
    <lineage>
        <taxon>Archaea</taxon>
        <taxon>Methanobacteriati</taxon>
        <taxon>Methanobacteriota</taxon>
        <taxon>Stenosarchaea group</taxon>
        <taxon>Halobacteria</taxon>
        <taxon>Halobacteriales</taxon>
        <taxon>Natronomonadaceae</taxon>
        <taxon>Halocatena</taxon>
    </lineage>
</organism>
<proteinExistence type="predicted"/>
<dbReference type="SUPFAM" id="SSF53756">
    <property type="entry name" value="UDP-Glycosyltransferase/glycogen phosphorylase"/>
    <property type="match status" value="1"/>
</dbReference>
<accession>A0A3P3R975</accession>
<evidence type="ECO:0000259" key="1">
    <source>
        <dbReference type="Pfam" id="PF00534"/>
    </source>
</evidence>
<dbReference type="OrthoDB" id="132546at2157"/>
<dbReference type="EMBL" id="RRCH01000028">
    <property type="protein sequence ID" value="RRJ29479.1"/>
    <property type="molecule type" value="Genomic_DNA"/>
</dbReference>
<dbReference type="PANTHER" id="PTHR45947">
    <property type="entry name" value="SULFOQUINOVOSYL TRANSFERASE SQD2"/>
    <property type="match status" value="1"/>
</dbReference>
<dbReference type="InterPro" id="IPR001296">
    <property type="entry name" value="Glyco_trans_1"/>
</dbReference>
<dbReference type="PANTHER" id="PTHR45947:SF3">
    <property type="entry name" value="SULFOQUINOVOSYL TRANSFERASE SQD2"/>
    <property type="match status" value="1"/>
</dbReference>
<name>A0A3P3R975_9EURY</name>
<dbReference type="Pfam" id="PF13579">
    <property type="entry name" value="Glyco_trans_4_4"/>
    <property type="match status" value="1"/>
</dbReference>
<evidence type="ECO:0000259" key="2">
    <source>
        <dbReference type="Pfam" id="PF13579"/>
    </source>
</evidence>
<evidence type="ECO:0000313" key="3">
    <source>
        <dbReference type="EMBL" id="RRJ29479.1"/>
    </source>
</evidence>
<dbReference type="GO" id="GO:0016757">
    <property type="term" value="F:glycosyltransferase activity"/>
    <property type="evidence" value="ECO:0007669"/>
    <property type="project" value="InterPro"/>
</dbReference>
<dbReference type="Proteomes" id="UP000282322">
    <property type="component" value="Unassembled WGS sequence"/>
</dbReference>
<feature type="domain" description="Glycosyltransferase subfamily 4-like N-terminal" evidence="2">
    <location>
        <begin position="16"/>
        <end position="126"/>
    </location>
</feature>
<protein>
    <submittedName>
        <fullName evidence="3">Glycosyltransferase</fullName>
    </submittedName>
</protein>
<keyword evidence="4" id="KW-1185">Reference proteome</keyword>
<reference evidence="3 4" key="1">
    <citation type="submission" date="2018-11" db="EMBL/GenBank/DDBJ databases">
        <title>Taxonoimc description of Halomarina strain SPP-AMP-1.</title>
        <authorList>
            <person name="Pal Y."/>
            <person name="Srinivasana K."/>
            <person name="Verma A."/>
            <person name="Kumar P."/>
        </authorList>
    </citation>
    <scope>NUCLEOTIDE SEQUENCE [LARGE SCALE GENOMIC DNA]</scope>
    <source>
        <strain evidence="3 4">SPP-AMP-1</strain>
    </source>
</reference>
<feature type="domain" description="Glycosyl transferase family 1" evidence="1">
    <location>
        <begin position="199"/>
        <end position="322"/>
    </location>
</feature>
<dbReference type="InterPro" id="IPR028098">
    <property type="entry name" value="Glyco_trans_4-like_N"/>
</dbReference>
<dbReference type="InterPro" id="IPR050194">
    <property type="entry name" value="Glycosyltransferase_grp1"/>
</dbReference>
<comment type="caution">
    <text evidence="3">The sequence shown here is derived from an EMBL/GenBank/DDBJ whole genome shotgun (WGS) entry which is preliminary data.</text>
</comment>
<dbReference type="CDD" id="cd03801">
    <property type="entry name" value="GT4_PimA-like"/>
    <property type="match status" value="1"/>
</dbReference>
<gene>
    <name evidence="3" type="ORF">EIK79_12625</name>
</gene>
<dbReference type="Gene3D" id="3.40.50.2000">
    <property type="entry name" value="Glycogen Phosphorylase B"/>
    <property type="match status" value="2"/>
</dbReference>
<sequence length="376" mass="42036">MHIVVLAEEFYPKISGGALVRWHFCRCAAEQGHEVTVFTPKREGTLPKEVVDGVTIRRPIPSKPSNYPNYSPVSMLTRALYSILMLPLVARYLSANEVKTIHTTSHALYWSGTVLSKLFSITHVTFVGYTPSMDASFQISPRFILERVNFRFWMGDVTFCRSPRIKGILEAKSSAFAQVLHGNLQTEQIEQVADGLDVKRTRKRHGVTPDSNFLVFVGRLVPIKNPTAVVKIAKKLPSEYEFIVVGDGPERKALVERIQRERLEDRVALIGKLSHDETLRTIAAADALLLTSTAEAYPTVVFEALALSSDVFATPVGILPHLSHDRLHVGPLDELPHKIETDEIAMKTGVDEQTLEKYSIRAYMERLITAASKAMD</sequence>
<evidence type="ECO:0000313" key="4">
    <source>
        <dbReference type="Proteomes" id="UP000282322"/>
    </source>
</evidence>
<dbReference type="AlphaFoldDB" id="A0A3P3R975"/>
<dbReference type="Pfam" id="PF00534">
    <property type="entry name" value="Glycos_transf_1"/>
    <property type="match status" value="1"/>
</dbReference>